<accession>A0ABC8UC94</accession>
<sequence length="522" mass="57717">MEEVVEVFAEPPTSTAIGRINHHHPHQTSAIAKIQKQYLQTITVVPERPMNGHDNNSTIVHGQRQSYSEGGSEHDSEGEGELNPQDAWLPITESRKGNAYTSALHLLCSGIGIQALLLPVAFAALGWFWGILCLFMAFLWQLYTIWLLIHLHESVPGTRLSRYLHLSIAAFGQKLGKLLGIFPVMYLSGATCVMLIITGGGTMEQFYKIMCGNEATCSAKALSGAEWYLVFIFLAIFVALFCPNLNSLAGISLIGAITAVSYCTIIWVLSISKNKPDGVSYEPSKVAVSEMDRIRSILNAIGIIALAFRGHNVVLEIQGTMPSSAKHPCHEPMWRAVTISYLLIPLFLFPLAIGGYWAYGNTIADGGILRAFSKFHGHNTPRFVIGMIYLIILINCLCTFQIFAMPVFDNLEFRYTSKKKKRCPRWLRSGFRVFFGGLTFFISVALPFLGSLAALLGGITLPLTFAYPCFMWIAIKKPRTNGTMWWLNLVLGCLGIVLSILLVVAAVWSLVNKGLDANFFKP</sequence>
<organism evidence="10 11">
    <name type="scientific">Ilex paraguariensis</name>
    <name type="common">yerba mate</name>
    <dbReference type="NCBI Taxonomy" id="185542"/>
    <lineage>
        <taxon>Eukaryota</taxon>
        <taxon>Viridiplantae</taxon>
        <taxon>Streptophyta</taxon>
        <taxon>Embryophyta</taxon>
        <taxon>Tracheophyta</taxon>
        <taxon>Spermatophyta</taxon>
        <taxon>Magnoliopsida</taxon>
        <taxon>eudicotyledons</taxon>
        <taxon>Gunneridae</taxon>
        <taxon>Pentapetalae</taxon>
        <taxon>asterids</taxon>
        <taxon>campanulids</taxon>
        <taxon>Aquifoliales</taxon>
        <taxon>Aquifoliaceae</taxon>
        <taxon>Ilex</taxon>
    </lineage>
</organism>
<feature type="transmembrane region" description="Helical" evidence="8">
    <location>
        <begin position="221"/>
        <end position="241"/>
    </location>
</feature>
<evidence type="ECO:0000313" key="10">
    <source>
        <dbReference type="EMBL" id="CAK9177899.1"/>
    </source>
</evidence>
<feature type="transmembrane region" description="Helical" evidence="8">
    <location>
        <begin position="128"/>
        <end position="149"/>
    </location>
</feature>
<evidence type="ECO:0000256" key="8">
    <source>
        <dbReference type="SAM" id="Phobius"/>
    </source>
</evidence>
<comment type="subcellular location">
    <subcellularLocation>
        <location evidence="1">Membrane</location>
    </subcellularLocation>
</comment>
<name>A0ABC8UC94_9AQUA</name>
<feature type="transmembrane region" description="Helical" evidence="8">
    <location>
        <begin position="383"/>
        <end position="408"/>
    </location>
</feature>
<feature type="transmembrane region" description="Helical" evidence="8">
    <location>
        <begin position="297"/>
        <end position="315"/>
    </location>
</feature>
<protein>
    <recommendedName>
        <fullName evidence="9">Amino acid transporter transmembrane domain-containing protein</fullName>
    </recommendedName>
</protein>
<dbReference type="Proteomes" id="UP001642360">
    <property type="component" value="Unassembled WGS sequence"/>
</dbReference>
<dbReference type="EMBL" id="CAUOFW020007180">
    <property type="protein sequence ID" value="CAK9177899.1"/>
    <property type="molecule type" value="Genomic_DNA"/>
</dbReference>
<evidence type="ECO:0000256" key="2">
    <source>
        <dbReference type="ARBA" id="ARBA00022448"/>
    </source>
</evidence>
<feature type="transmembrane region" description="Helical" evidence="8">
    <location>
        <begin position="455"/>
        <end position="475"/>
    </location>
</feature>
<feature type="transmembrane region" description="Helical" evidence="8">
    <location>
        <begin position="103"/>
        <end position="122"/>
    </location>
</feature>
<keyword evidence="2" id="KW-0813">Transport</keyword>
<feature type="transmembrane region" description="Helical" evidence="8">
    <location>
        <begin position="429"/>
        <end position="449"/>
    </location>
</feature>
<evidence type="ECO:0000256" key="7">
    <source>
        <dbReference type="SAM" id="MobiDB-lite"/>
    </source>
</evidence>
<evidence type="ECO:0000256" key="5">
    <source>
        <dbReference type="ARBA" id="ARBA00022989"/>
    </source>
</evidence>
<keyword evidence="4" id="KW-0029">Amino-acid transport</keyword>
<keyword evidence="11" id="KW-1185">Reference proteome</keyword>
<evidence type="ECO:0000256" key="3">
    <source>
        <dbReference type="ARBA" id="ARBA00022692"/>
    </source>
</evidence>
<evidence type="ECO:0000256" key="1">
    <source>
        <dbReference type="ARBA" id="ARBA00004370"/>
    </source>
</evidence>
<evidence type="ECO:0000313" key="11">
    <source>
        <dbReference type="Proteomes" id="UP001642360"/>
    </source>
</evidence>
<dbReference type="AlphaFoldDB" id="A0ABC8UC94"/>
<feature type="transmembrane region" description="Helical" evidence="8">
    <location>
        <begin position="178"/>
        <end position="201"/>
    </location>
</feature>
<feature type="transmembrane region" description="Helical" evidence="8">
    <location>
        <begin position="248"/>
        <end position="269"/>
    </location>
</feature>
<feature type="domain" description="Amino acid transporter transmembrane" evidence="9">
    <location>
        <begin position="96"/>
        <end position="509"/>
    </location>
</feature>
<dbReference type="InterPro" id="IPR013057">
    <property type="entry name" value="AA_transpt_TM"/>
</dbReference>
<comment type="caution">
    <text evidence="10">The sequence shown here is derived from an EMBL/GenBank/DDBJ whole genome shotgun (WGS) entry which is preliminary data.</text>
</comment>
<dbReference type="Pfam" id="PF01490">
    <property type="entry name" value="Aa_trans"/>
    <property type="match status" value="1"/>
</dbReference>
<feature type="compositionally biased region" description="Polar residues" evidence="7">
    <location>
        <begin position="53"/>
        <end position="65"/>
    </location>
</feature>
<keyword evidence="6 8" id="KW-0472">Membrane</keyword>
<keyword evidence="3 8" id="KW-0812">Transmembrane</keyword>
<gene>
    <name evidence="10" type="ORF">ILEXP_LOCUS47817</name>
</gene>
<evidence type="ECO:0000256" key="4">
    <source>
        <dbReference type="ARBA" id="ARBA00022970"/>
    </source>
</evidence>
<evidence type="ECO:0000259" key="9">
    <source>
        <dbReference type="Pfam" id="PF01490"/>
    </source>
</evidence>
<feature type="transmembrane region" description="Helical" evidence="8">
    <location>
        <begin position="336"/>
        <end position="359"/>
    </location>
</feature>
<reference evidence="10 11" key="1">
    <citation type="submission" date="2024-02" db="EMBL/GenBank/DDBJ databases">
        <authorList>
            <person name="Vignale AGUSTIN F."/>
            <person name="Sosa J E."/>
            <person name="Modenutti C."/>
        </authorList>
    </citation>
    <scope>NUCLEOTIDE SEQUENCE [LARGE SCALE GENOMIC DNA]</scope>
</reference>
<dbReference type="GO" id="GO:0016020">
    <property type="term" value="C:membrane"/>
    <property type="evidence" value="ECO:0007669"/>
    <property type="project" value="UniProtKB-SubCell"/>
</dbReference>
<feature type="transmembrane region" description="Helical" evidence="8">
    <location>
        <begin position="487"/>
        <end position="511"/>
    </location>
</feature>
<feature type="region of interest" description="Disordered" evidence="7">
    <location>
        <begin position="50"/>
        <end position="84"/>
    </location>
</feature>
<evidence type="ECO:0000256" key="6">
    <source>
        <dbReference type="ARBA" id="ARBA00023136"/>
    </source>
</evidence>
<dbReference type="PANTHER" id="PTHR48017">
    <property type="entry name" value="OS05G0424000 PROTEIN-RELATED"/>
    <property type="match status" value="1"/>
</dbReference>
<keyword evidence="5 8" id="KW-1133">Transmembrane helix</keyword>
<proteinExistence type="predicted"/>
<dbReference type="GO" id="GO:0006865">
    <property type="term" value="P:amino acid transport"/>
    <property type="evidence" value="ECO:0007669"/>
    <property type="project" value="UniProtKB-KW"/>
</dbReference>